<dbReference type="AlphaFoldDB" id="A0A8M1HL69"/>
<organism evidence="5 6">
    <name type="scientific">Betta splendens</name>
    <name type="common">Siamese fighting fish</name>
    <dbReference type="NCBI Taxonomy" id="158456"/>
    <lineage>
        <taxon>Eukaryota</taxon>
        <taxon>Metazoa</taxon>
        <taxon>Chordata</taxon>
        <taxon>Craniata</taxon>
        <taxon>Vertebrata</taxon>
        <taxon>Euteleostomi</taxon>
        <taxon>Actinopterygii</taxon>
        <taxon>Neopterygii</taxon>
        <taxon>Teleostei</taxon>
        <taxon>Neoteleostei</taxon>
        <taxon>Acanthomorphata</taxon>
        <taxon>Anabantaria</taxon>
        <taxon>Anabantiformes</taxon>
        <taxon>Anabantoidei</taxon>
        <taxon>Osphronemidae</taxon>
        <taxon>Betta</taxon>
    </lineage>
</organism>
<dbReference type="GO" id="GO:0072659">
    <property type="term" value="P:protein localization to plasma membrane"/>
    <property type="evidence" value="ECO:0007669"/>
    <property type="project" value="TreeGrafter"/>
</dbReference>
<dbReference type="PANTHER" id="PTHR14191">
    <property type="entry name" value="PDZ DOMAIN CONTAINING PROTEIN"/>
    <property type="match status" value="1"/>
</dbReference>
<dbReference type="InterPro" id="IPR001478">
    <property type="entry name" value="PDZ"/>
</dbReference>
<proteinExistence type="predicted"/>
<dbReference type="InterPro" id="IPR041489">
    <property type="entry name" value="PDZ_6"/>
</dbReference>
<dbReference type="InterPro" id="IPR051067">
    <property type="entry name" value="NHER"/>
</dbReference>
<evidence type="ECO:0000259" key="4">
    <source>
        <dbReference type="PROSITE" id="PS50106"/>
    </source>
</evidence>
<dbReference type="SMART" id="SM00228">
    <property type="entry name" value="PDZ"/>
    <property type="match status" value="3"/>
</dbReference>
<dbReference type="GO" id="GO:0043495">
    <property type="term" value="F:protein-membrane adaptor activity"/>
    <property type="evidence" value="ECO:0007669"/>
    <property type="project" value="TreeGrafter"/>
</dbReference>
<evidence type="ECO:0000256" key="2">
    <source>
        <dbReference type="ARBA" id="ARBA00022475"/>
    </source>
</evidence>
<keyword evidence="5" id="KW-1185">Reference proteome</keyword>
<reference evidence="6" key="1">
    <citation type="submission" date="2025-08" db="UniProtKB">
        <authorList>
            <consortium name="RefSeq"/>
        </authorList>
    </citation>
    <scope>IDENTIFICATION</scope>
</reference>
<feature type="domain" description="PDZ" evidence="4">
    <location>
        <begin position="41"/>
        <end position="121"/>
    </location>
</feature>
<evidence type="ECO:0000256" key="3">
    <source>
        <dbReference type="ARBA" id="ARBA00022737"/>
    </source>
</evidence>
<dbReference type="RefSeq" id="XP_040929231.1">
    <property type="nucleotide sequence ID" value="XM_041073297.2"/>
</dbReference>
<name>A0A8M1HL69_BETSP</name>
<dbReference type="SUPFAM" id="SSF50156">
    <property type="entry name" value="PDZ domain-like"/>
    <property type="match status" value="3"/>
</dbReference>
<feature type="domain" description="PDZ" evidence="4">
    <location>
        <begin position="260"/>
        <end position="344"/>
    </location>
</feature>
<dbReference type="OrthoDB" id="10009200at2759"/>
<dbReference type="Pfam" id="PF00595">
    <property type="entry name" value="PDZ"/>
    <property type="match status" value="2"/>
</dbReference>
<keyword evidence="3" id="KW-0677">Repeat</keyword>
<accession>A0A8M1HL69</accession>
<feature type="domain" description="PDZ" evidence="4">
    <location>
        <begin position="150"/>
        <end position="232"/>
    </location>
</feature>
<protein>
    <submittedName>
        <fullName evidence="6">Na(+)/H(+) exchange regulatory cofactor NHE-RF4-like isoform X1</fullName>
    </submittedName>
</protein>
<comment type="subcellular location">
    <subcellularLocation>
        <location evidence="1">Cell membrane</location>
    </subcellularLocation>
</comment>
<dbReference type="GeneID" id="114867507"/>
<evidence type="ECO:0000313" key="5">
    <source>
        <dbReference type="Proteomes" id="UP000515150"/>
    </source>
</evidence>
<sequence length="377" mass="40837">MIMVTCTHSLYVWPVASSASSHDQTPNSMCVELDVSLLPRLCHLKRLEGQSFGFMLTQQSGGNFEISTVELWSPAEAGGLREGDRVLEVNEEDVGHWDFSRVVKKIQSSGFHLFLLVLGRAELQQALSIGLDLQMLAKASKGDGCSRPRLCHIRRDPELGLGMSVASVEAGPKGRYAVSTVPHGPAERAGVHHGDRLIWINGLLVSAITNSALHRTVKRSGDALTVLVVDANSEACYARRKVPILPVMAQGCGLPHSATSMHLVRGDNGYGFLLRQERLAGSRRIVHVLREVDAGSPAAGAGMEDGDLLLAVNGEAVESAEHEDIVQRIRQSGDEVVLTSISVPGRDFFRKLDISPLLFHELTPLTTSAQGGEHFHL</sequence>
<dbReference type="InterPro" id="IPR036034">
    <property type="entry name" value="PDZ_sf"/>
</dbReference>
<gene>
    <name evidence="6" type="primary">LOC114867507</name>
</gene>
<dbReference type="GO" id="GO:0016324">
    <property type="term" value="C:apical plasma membrane"/>
    <property type="evidence" value="ECO:0007669"/>
    <property type="project" value="TreeGrafter"/>
</dbReference>
<dbReference type="CDD" id="cd06768">
    <property type="entry name" value="PDZ_NHERF-like"/>
    <property type="match status" value="2"/>
</dbReference>
<dbReference type="Proteomes" id="UP000515150">
    <property type="component" value="Chromosome 13"/>
</dbReference>
<dbReference type="Pfam" id="PF17820">
    <property type="entry name" value="PDZ_6"/>
    <property type="match status" value="1"/>
</dbReference>
<dbReference type="PANTHER" id="PTHR14191:SF20">
    <property type="entry name" value="NA(+)_H(+) EXCHANGE REGULATORY COFACTOR NHE-RF4"/>
    <property type="match status" value="1"/>
</dbReference>
<keyword evidence="2" id="KW-0472">Membrane</keyword>
<keyword evidence="2" id="KW-1003">Cell membrane</keyword>
<dbReference type="GO" id="GO:0005102">
    <property type="term" value="F:signaling receptor binding"/>
    <property type="evidence" value="ECO:0007669"/>
    <property type="project" value="TreeGrafter"/>
</dbReference>
<dbReference type="PROSITE" id="PS50106">
    <property type="entry name" value="PDZ"/>
    <property type="match status" value="3"/>
</dbReference>
<dbReference type="Gene3D" id="2.30.42.10">
    <property type="match status" value="3"/>
</dbReference>
<evidence type="ECO:0000256" key="1">
    <source>
        <dbReference type="ARBA" id="ARBA00004236"/>
    </source>
</evidence>
<evidence type="ECO:0000313" key="6">
    <source>
        <dbReference type="RefSeq" id="XP_040929231.1"/>
    </source>
</evidence>